<dbReference type="AlphaFoldDB" id="A0A2A9DYZ4"/>
<organism evidence="1 2">
    <name type="scientific">Paramicrobacterium agarici</name>
    <dbReference type="NCBI Taxonomy" id="630514"/>
    <lineage>
        <taxon>Bacteria</taxon>
        <taxon>Bacillati</taxon>
        <taxon>Actinomycetota</taxon>
        <taxon>Actinomycetes</taxon>
        <taxon>Micrococcales</taxon>
        <taxon>Microbacteriaceae</taxon>
        <taxon>Paramicrobacterium</taxon>
    </lineage>
</organism>
<evidence type="ECO:0008006" key="3">
    <source>
        <dbReference type="Google" id="ProtNLM"/>
    </source>
</evidence>
<keyword evidence="2" id="KW-1185">Reference proteome</keyword>
<dbReference type="PANTHER" id="PTHR34374:SF1">
    <property type="entry name" value="LARGE RIBOSOMAL RNA SUBUNIT ACCUMULATION PROTEIN YCED HOMOLOG 1, CHLOROPLASTIC"/>
    <property type="match status" value="1"/>
</dbReference>
<proteinExistence type="predicted"/>
<name>A0A2A9DYZ4_9MICO</name>
<dbReference type="Pfam" id="PF02620">
    <property type="entry name" value="YceD"/>
    <property type="match status" value="1"/>
</dbReference>
<gene>
    <name evidence="1" type="ORF">ATJ78_2512</name>
</gene>
<dbReference type="PANTHER" id="PTHR34374">
    <property type="entry name" value="LARGE RIBOSOMAL RNA SUBUNIT ACCUMULATION PROTEIN YCED HOMOLOG 1, CHLOROPLASTIC"/>
    <property type="match status" value="1"/>
</dbReference>
<accession>A0A2A9DYZ4</accession>
<comment type="caution">
    <text evidence="1">The sequence shown here is derived from an EMBL/GenBank/DDBJ whole genome shotgun (WGS) entry which is preliminary data.</text>
</comment>
<protein>
    <recommendedName>
        <fullName evidence="3">DUF177 domain-containing protein</fullName>
    </recommendedName>
</protein>
<reference evidence="1 2" key="1">
    <citation type="submission" date="2017-10" db="EMBL/GenBank/DDBJ databases">
        <title>Sequencing the genomes of 1000 actinobacteria strains.</title>
        <authorList>
            <person name="Klenk H.-P."/>
        </authorList>
    </citation>
    <scope>NUCLEOTIDE SEQUENCE [LARGE SCALE GENOMIC DNA]</scope>
    <source>
        <strain evidence="1 2">DSM 21798</strain>
    </source>
</reference>
<dbReference type="InterPro" id="IPR003772">
    <property type="entry name" value="YceD"/>
</dbReference>
<evidence type="ECO:0000313" key="1">
    <source>
        <dbReference type="EMBL" id="PFG31541.1"/>
    </source>
</evidence>
<evidence type="ECO:0000313" key="2">
    <source>
        <dbReference type="Proteomes" id="UP000221369"/>
    </source>
</evidence>
<sequence>MSGSKKSPFEINVHDLIGRPGHMREHKLTVEAPEQLGEGLIAVKQGAEIVEDVRLESVHEGILVTGDVSTTATGECGRCLTDIAQSVEVEFQELFAYSSDEASEHEVHDDHVDLEPLVRDAVVLSLPFQPVCRPDCPGLDPETGERLADMPEKEPREVIDPRWEALARFSSRPGTEYSSASDREER</sequence>
<dbReference type="Proteomes" id="UP000221369">
    <property type="component" value="Unassembled WGS sequence"/>
</dbReference>
<dbReference type="EMBL" id="PDJE01000001">
    <property type="protein sequence ID" value="PFG31541.1"/>
    <property type="molecule type" value="Genomic_DNA"/>
</dbReference>